<evidence type="ECO:0000256" key="1">
    <source>
        <dbReference type="SAM" id="Phobius"/>
    </source>
</evidence>
<dbReference type="eggNOG" id="COG3279">
    <property type="taxonomic scope" value="Bacteria"/>
</dbReference>
<dbReference type="PANTHER" id="PTHR37299:SF1">
    <property type="entry name" value="STAGE 0 SPORULATION PROTEIN A HOMOLOG"/>
    <property type="match status" value="1"/>
</dbReference>
<evidence type="ECO:0000259" key="2">
    <source>
        <dbReference type="PROSITE" id="PS50930"/>
    </source>
</evidence>
<comment type="caution">
    <text evidence="3">The sequence shown here is derived from an EMBL/GenBank/DDBJ whole genome shotgun (WGS) entry which is preliminary data.</text>
</comment>
<dbReference type="EMBL" id="AAXU02000001">
    <property type="protein sequence ID" value="EAZ82967.1"/>
    <property type="molecule type" value="Genomic_DNA"/>
</dbReference>
<evidence type="ECO:0000313" key="3">
    <source>
        <dbReference type="EMBL" id="EAZ82967.1"/>
    </source>
</evidence>
<gene>
    <name evidence="3" type="ORF">ALPR1_12140</name>
</gene>
<accession>A3HSZ9</accession>
<feature type="transmembrane region" description="Helical" evidence="1">
    <location>
        <begin position="20"/>
        <end position="40"/>
    </location>
</feature>
<dbReference type="OrthoDB" id="1118393at2"/>
<dbReference type="GO" id="GO:0003677">
    <property type="term" value="F:DNA binding"/>
    <property type="evidence" value="ECO:0007669"/>
    <property type="project" value="UniProtKB-KW"/>
</dbReference>
<feature type="transmembrane region" description="Helical" evidence="1">
    <location>
        <begin position="52"/>
        <end position="80"/>
    </location>
</feature>
<dbReference type="PROSITE" id="PS50930">
    <property type="entry name" value="HTH_LYTTR"/>
    <property type="match status" value="1"/>
</dbReference>
<evidence type="ECO:0000313" key="4">
    <source>
        <dbReference type="Proteomes" id="UP000003919"/>
    </source>
</evidence>
<keyword evidence="3" id="KW-0238">DNA-binding</keyword>
<reference evidence="3 4" key="1">
    <citation type="journal article" date="2011" name="J. Bacteriol.">
        <title>Complete genome sequence of Algoriphagus sp. PR1, bacterial prey of a colony-forming choanoflagellate.</title>
        <authorList>
            <person name="Alegado R.A."/>
            <person name="Ferriera S."/>
            <person name="Nusbaum C."/>
            <person name="Young S.K."/>
            <person name="Zeng Q."/>
            <person name="Imamovic A."/>
            <person name="Fairclough S.R."/>
            <person name="King N."/>
        </authorList>
    </citation>
    <scope>NUCLEOTIDE SEQUENCE [LARGE SCALE GENOMIC DNA]</scope>
    <source>
        <strain evidence="3 4">PR1</strain>
    </source>
</reference>
<dbReference type="InterPro" id="IPR007492">
    <property type="entry name" value="LytTR_DNA-bd_dom"/>
</dbReference>
<dbReference type="GO" id="GO:0000156">
    <property type="term" value="F:phosphorelay response regulator activity"/>
    <property type="evidence" value="ECO:0007669"/>
    <property type="project" value="InterPro"/>
</dbReference>
<dbReference type="RefSeq" id="WP_008200869.1">
    <property type="nucleotide sequence ID" value="NZ_CM001023.1"/>
</dbReference>
<organism evidence="3 4">
    <name type="scientific">Algoriphagus machipongonensis</name>
    <dbReference type="NCBI Taxonomy" id="388413"/>
    <lineage>
        <taxon>Bacteria</taxon>
        <taxon>Pseudomonadati</taxon>
        <taxon>Bacteroidota</taxon>
        <taxon>Cytophagia</taxon>
        <taxon>Cytophagales</taxon>
        <taxon>Cyclobacteriaceae</taxon>
        <taxon>Algoriphagus</taxon>
    </lineage>
</organism>
<dbReference type="InterPro" id="IPR046947">
    <property type="entry name" value="LytR-like"/>
</dbReference>
<protein>
    <submittedName>
        <fullName evidence="3">LytTr DNA-binding domain protein</fullName>
    </submittedName>
</protein>
<dbReference type="PANTHER" id="PTHR37299">
    <property type="entry name" value="TRANSCRIPTIONAL REGULATOR-RELATED"/>
    <property type="match status" value="1"/>
</dbReference>
<dbReference type="Gene3D" id="2.40.50.1020">
    <property type="entry name" value="LytTr DNA-binding domain"/>
    <property type="match status" value="1"/>
</dbReference>
<dbReference type="Proteomes" id="UP000003919">
    <property type="component" value="Chromosome"/>
</dbReference>
<dbReference type="Pfam" id="PF04397">
    <property type="entry name" value="LytTR"/>
    <property type="match status" value="1"/>
</dbReference>
<feature type="transmembrane region" description="Helical" evidence="1">
    <location>
        <begin position="122"/>
        <end position="143"/>
    </location>
</feature>
<dbReference type="STRING" id="388413.ALPR1_12140"/>
<dbReference type="SMART" id="SM00850">
    <property type="entry name" value="LytTR"/>
    <property type="match status" value="1"/>
</dbReference>
<dbReference type="AlphaFoldDB" id="A3HSZ9"/>
<feature type="domain" description="HTH LytTR-type" evidence="2">
    <location>
        <begin position="169"/>
        <end position="276"/>
    </location>
</feature>
<keyword evidence="4" id="KW-1185">Reference proteome</keyword>
<proteinExistence type="predicted"/>
<dbReference type="EMBL" id="CM001023">
    <property type="protein sequence ID" value="EAZ82967.1"/>
    <property type="molecule type" value="Genomic_DNA"/>
</dbReference>
<keyword evidence="1" id="KW-0472">Membrane</keyword>
<keyword evidence="1" id="KW-1133">Transmembrane helix</keyword>
<name>A3HSZ9_9BACT</name>
<sequence length="276" mass="32034">MSSFLKESFFQLSKREKLYAILAISLFFCFFMLFFQPFGVNNYDPKESITPGFALAIFSMGLYLGLLLVINEFLIFPLIFKGGILRWQILMWLIWSIIYIASALFLFYNILGEWHDFRLSSWLDFILNFGALAIIPLTAIFLYGRMRHVEQLTETAEDYHSDMNTIIHFPSDNQSNLHSYSLENILYLESEDNYVAIHFIHQGTFSKTLIRSTLKKIDDLNLHPELVRCHRSFIVNLGHLAKYDGNKQQGVIILQHGLTPIPVSKSYASNLVSRLR</sequence>
<keyword evidence="1" id="KW-0812">Transmembrane</keyword>
<feature type="transmembrane region" description="Helical" evidence="1">
    <location>
        <begin position="92"/>
        <end position="110"/>
    </location>
</feature>
<dbReference type="HOGENOM" id="CLU_076348_1_0_10"/>